<feature type="binding site" evidence="2">
    <location>
        <position position="26"/>
    </location>
    <ligand>
        <name>Mg(2+)</name>
        <dbReference type="ChEBI" id="CHEBI:18420"/>
        <label>4</label>
    </ligand>
</feature>
<feature type="binding site" evidence="2">
    <location>
        <position position="197"/>
    </location>
    <ligand>
        <name>Mg(2+)</name>
        <dbReference type="ChEBI" id="CHEBI:18420"/>
        <label>3</label>
    </ligand>
</feature>
<feature type="binding site" evidence="2">
    <location>
        <position position="199"/>
    </location>
    <ligand>
        <name>ATP</name>
        <dbReference type="ChEBI" id="CHEBI:30616"/>
    </ligand>
</feature>
<feature type="binding site" evidence="2">
    <location>
        <position position="26"/>
    </location>
    <ligand>
        <name>Mg(2+)</name>
        <dbReference type="ChEBI" id="CHEBI:18420"/>
        <label>3</label>
    </ligand>
</feature>
<evidence type="ECO:0000313" key="5">
    <source>
        <dbReference type="EMBL" id="QEA17338.1"/>
    </source>
</evidence>
<dbReference type="Gene3D" id="3.90.650.10">
    <property type="entry name" value="PurM-like C-terminal domain"/>
    <property type="match status" value="1"/>
</dbReference>
<dbReference type="AlphaFoldDB" id="A0A5B8S855"/>
<dbReference type="EC" id="2.7.4.16" evidence="2"/>
<accession>A0A5B8S855</accession>
<evidence type="ECO:0000256" key="2">
    <source>
        <dbReference type="HAMAP-Rule" id="MF_02128"/>
    </source>
</evidence>
<evidence type="ECO:0000259" key="4">
    <source>
        <dbReference type="Pfam" id="PF02769"/>
    </source>
</evidence>
<keyword evidence="2 5" id="KW-0418">Kinase</keyword>
<comment type="miscellaneous">
    <text evidence="2">Reaction mechanism of ThiL seems to utilize a direct, inline transfer of the gamma-phosphate of ATP to TMP rather than a phosphorylated enzyme intermediate.</text>
</comment>
<comment type="caution">
    <text evidence="2">Lacks conserved residue(s) required for the propagation of feature annotation.</text>
</comment>
<dbReference type="RefSeq" id="WP_147091417.1">
    <property type="nucleotide sequence ID" value="NZ_BAABJD010000002.1"/>
</dbReference>
<dbReference type="GO" id="GO:0009229">
    <property type="term" value="P:thiamine diphosphate biosynthetic process"/>
    <property type="evidence" value="ECO:0007669"/>
    <property type="project" value="UniProtKB-UniRule"/>
</dbReference>
<dbReference type="Pfam" id="PF02769">
    <property type="entry name" value="AIRS_C"/>
    <property type="match status" value="1"/>
</dbReference>
<dbReference type="EMBL" id="CP042345">
    <property type="protein sequence ID" value="QEA17338.1"/>
    <property type="molecule type" value="Genomic_DNA"/>
</dbReference>
<feature type="binding site" evidence="2">
    <location>
        <position position="42"/>
    </location>
    <ligand>
        <name>Mg(2+)</name>
        <dbReference type="ChEBI" id="CHEBI:18420"/>
        <label>2</label>
    </ligand>
</feature>
<feature type="binding site" evidence="2">
    <location>
        <position position="200"/>
    </location>
    <ligand>
        <name>Mg(2+)</name>
        <dbReference type="ChEBI" id="CHEBI:18420"/>
        <label>5</label>
    </ligand>
</feature>
<protein>
    <recommendedName>
        <fullName evidence="2">Thiamine-monophosphate kinase</fullName>
        <shortName evidence="2">TMP kinase</shortName>
        <shortName evidence="2">Thiamine-phosphate kinase</shortName>
        <ecNumber evidence="2">2.7.4.16</ecNumber>
    </recommendedName>
</protein>
<dbReference type="GO" id="GO:0009030">
    <property type="term" value="F:thiamine-phosphate kinase activity"/>
    <property type="evidence" value="ECO:0007669"/>
    <property type="project" value="UniProtKB-UniRule"/>
</dbReference>
<keyword evidence="2 5" id="KW-0808">Transferase</keyword>
<comment type="catalytic activity">
    <reaction evidence="2">
        <text>thiamine phosphate + ATP = thiamine diphosphate + ADP</text>
        <dbReference type="Rhea" id="RHEA:15913"/>
        <dbReference type="ChEBI" id="CHEBI:30616"/>
        <dbReference type="ChEBI" id="CHEBI:37575"/>
        <dbReference type="ChEBI" id="CHEBI:58937"/>
        <dbReference type="ChEBI" id="CHEBI:456216"/>
        <dbReference type="EC" id="2.7.4.16"/>
    </reaction>
</comment>
<dbReference type="GO" id="GO:0005524">
    <property type="term" value="F:ATP binding"/>
    <property type="evidence" value="ECO:0007669"/>
    <property type="project" value="UniProtKB-UniRule"/>
</dbReference>
<dbReference type="PANTHER" id="PTHR30270:SF0">
    <property type="entry name" value="THIAMINE-MONOPHOSPHATE KINASE"/>
    <property type="match status" value="1"/>
</dbReference>
<dbReference type="SUPFAM" id="SSF56042">
    <property type="entry name" value="PurM C-terminal domain-like"/>
    <property type="match status" value="1"/>
</dbReference>
<gene>
    <name evidence="2 5" type="primary">thiL</name>
    <name evidence="5" type="ORF">FRF71_15000</name>
</gene>
<comment type="pathway">
    <text evidence="2">Cofactor biosynthesis; thiamine diphosphate biosynthesis; thiamine diphosphate from thiamine phosphate: step 1/1.</text>
</comment>
<dbReference type="SUPFAM" id="SSF55326">
    <property type="entry name" value="PurM N-terminal domain-like"/>
    <property type="match status" value="1"/>
</dbReference>
<dbReference type="OrthoDB" id="9802811at2"/>
<dbReference type="GO" id="GO:0000287">
    <property type="term" value="F:magnesium ion binding"/>
    <property type="evidence" value="ECO:0007669"/>
    <property type="project" value="UniProtKB-UniRule"/>
</dbReference>
<dbReference type="NCBIfam" id="TIGR01379">
    <property type="entry name" value="thiL"/>
    <property type="match status" value="1"/>
</dbReference>
<feature type="binding site" evidence="2">
    <location>
        <position position="70"/>
    </location>
    <ligand>
        <name>Mg(2+)</name>
        <dbReference type="ChEBI" id="CHEBI:18420"/>
        <label>3</label>
    </ligand>
</feature>
<comment type="similarity">
    <text evidence="2">Belongs to the thiamine-monophosphate kinase family.</text>
</comment>
<dbReference type="Pfam" id="PF00586">
    <property type="entry name" value="AIRS"/>
    <property type="match status" value="1"/>
</dbReference>
<feature type="binding site" evidence="2">
    <location>
        <position position="113"/>
    </location>
    <ligand>
        <name>Mg(2+)</name>
        <dbReference type="ChEBI" id="CHEBI:18420"/>
        <label>1</label>
    </ligand>
</feature>
<feature type="domain" description="PurM-like N-terminal" evidence="3">
    <location>
        <begin position="25"/>
        <end position="130"/>
    </location>
</feature>
<dbReference type="HAMAP" id="MF_02128">
    <property type="entry name" value="TMP_kinase"/>
    <property type="match status" value="1"/>
</dbReference>
<dbReference type="InterPro" id="IPR036921">
    <property type="entry name" value="PurM-like_N_sf"/>
</dbReference>
<dbReference type="UniPathway" id="UPA00060">
    <property type="reaction ID" value="UER00142"/>
</dbReference>
<feature type="binding site" evidence="2">
    <location>
        <position position="288"/>
    </location>
    <ligand>
        <name>substrate</name>
    </ligand>
</feature>
<feature type="binding site" evidence="2">
    <location>
        <position position="49"/>
    </location>
    <ligand>
        <name>substrate</name>
    </ligand>
</feature>
<keyword evidence="2" id="KW-0067">ATP-binding</keyword>
<dbReference type="GO" id="GO:0009228">
    <property type="term" value="P:thiamine biosynthetic process"/>
    <property type="evidence" value="ECO:0007669"/>
    <property type="project" value="UniProtKB-KW"/>
</dbReference>
<feature type="binding site" evidence="2">
    <location>
        <position position="40"/>
    </location>
    <ligand>
        <name>Mg(2+)</name>
        <dbReference type="ChEBI" id="CHEBI:18420"/>
        <label>4</label>
    </ligand>
</feature>
<evidence type="ECO:0000256" key="1">
    <source>
        <dbReference type="ARBA" id="ARBA00022977"/>
    </source>
</evidence>
<dbReference type="CDD" id="cd02194">
    <property type="entry name" value="ThiL"/>
    <property type="match status" value="1"/>
</dbReference>
<name>A0A5B8S855_9SPHN</name>
<feature type="domain" description="PurM-like C-terminal" evidence="4">
    <location>
        <begin position="143"/>
        <end position="253"/>
    </location>
</feature>
<dbReference type="InterPro" id="IPR006283">
    <property type="entry name" value="ThiL-like"/>
</dbReference>
<comment type="function">
    <text evidence="2">Catalyzes the ATP-dependent phosphorylation of thiamine-monophosphate (TMP) to form thiamine-pyrophosphate (TPP), the active form of vitamin B1.</text>
</comment>
<dbReference type="KEGG" id="ngf:FRF71_15000"/>
<feature type="binding site" evidence="2">
    <location>
        <begin position="112"/>
        <end position="113"/>
    </location>
    <ligand>
        <name>ATP</name>
        <dbReference type="ChEBI" id="CHEBI:30616"/>
    </ligand>
</feature>
<feature type="binding site" evidence="2">
    <location>
        <position position="70"/>
    </location>
    <ligand>
        <name>Mg(2+)</name>
        <dbReference type="ChEBI" id="CHEBI:18420"/>
        <label>4</label>
    </ligand>
</feature>
<evidence type="ECO:0000313" key="6">
    <source>
        <dbReference type="Proteomes" id="UP000321172"/>
    </source>
</evidence>
<dbReference type="InterPro" id="IPR010918">
    <property type="entry name" value="PurM-like_C_dom"/>
</dbReference>
<dbReference type="Proteomes" id="UP000321172">
    <property type="component" value="Chromosome"/>
</dbReference>
<dbReference type="Gene3D" id="3.30.1330.10">
    <property type="entry name" value="PurM-like, N-terminal domain"/>
    <property type="match status" value="1"/>
</dbReference>
<keyword evidence="2" id="KW-0547">Nucleotide-binding</keyword>
<keyword evidence="6" id="KW-1185">Reference proteome</keyword>
<dbReference type="InterPro" id="IPR016188">
    <property type="entry name" value="PurM-like_N"/>
</dbReference>
<sequence>MSREAAFIAALRGIATHPAARGLADDCAVLEIGGETLILTHDAMAEGVHFLPGQDAADVAWKLVASNLSDLAAKGAEPLGVLLGYQFGPDDARFLAGLEEVLVHFGVPLLGGDTISATGPQVLGLTALGRATHRPVPARSGARPGDAIWITGPVGAAMLGFEALRDATAADSAAFRRPLARLADGRALAPLVSAMMDVSDGLLLDASRMARASGVSFAIDSMAVPIAAPEARRAEALRWGEDYQLLFTLPEGAEPPITAFQIGTASASAEAPVVLDGLPLTEAKGLGYEHS</sequence>
<evidence type="ECO:0000259" key="3">
    <source>
        <dbReference type="Pfam" id="PF00586"/>
    </source>
</evidence>
<proteinExistence type="inferred from homology"/>
<keyword evidence="1 2" id="KW-0784">Thiamine biosynthesis</keyword>
<feature type="binding site" evidence="2">
    <location>
        <position position="70"/>
    </location>
    <ligand>
        <name>Mg(2+)</name>
        <dbReference type="ChEBI" id="CHEBI:18420"/>
        <label>2</label>
    </ligand>
</feature>
<feature type="binding site" evidence="2">
    <location>
        <position position="42"/>
    </location>
    <ligand>
        <name>Mg(2+)</name>
        <dbReference type="ChEBI" id="CHEBI:18420"/>
        <label>1</label>
    </ligand>
</feature>
<feature type="binding site" evidence="2">
    <location>
        <position position="241"/>
    </location>
    <ligand>
        <name>substrate</name>
    </ligand>
</feature>
<keyword evidence="2" id="KW-0479">Metal-binding</keyword>
<keyword evidence="2" id="KW-0460">Magnesium</keyword>
<feature type="binding site" evidence="2">
    <location>
        <position position="139"/>
    </location>
    <ligand>
        <name>ATP</name>
        <dbReference type="ChEBI" id="CHEBI:30616"/>
    </ligand>
</feature>
<reference evidence="5 6" key="1">
    <citation type="journal article" date="2013" name="J. Microbiol. Biotechnol.">
        <title>Novosphingobium ginsenosidimutans sp. nov., with the ability to convert ginsenoside.</title>
        <authorList>
            <person name="Kim J.K."/>
            <person name="He D."/>
            <person name="Liu Q.M."/>
            <person name="Park H.Y."/>
            <person name="Jung M.S."/>
            <person name="Yoon M.H."/>
            <person name="Kim S.C."/>
            <person name="Im W.T."/>
        </authorList>
    </citation>
    <scope>NUCLEOTIDE SEQUENCE [LARGE SCALE GENOMIC DNA]</scope>
    <source>
        <strain evidence="5 6">FW-6</strain>
    </source>
</reference>
<dbReference type="InterPro" id="IPR036676">
    <property type="entry name" value="PurM-like_C_sf"/>
</dbReference>
<dbReference type="PANTHER" id="PTHR30270">
    <property type="entry name" value="THIAMINE-MONOPHOSPHATE KINASE"/>
    <property type="match status" value="1"/>
</dbReference>
<organism evidence="5 6">
    <name type="scientific">Novosphingobium ginsenosidimutans</name>
    <dbReference type="NCBI Taxonomy" id="1176536"/>
    <lineage>
        <taxon>Bacteria</taxon>
        <taxon>Pseudomonadati</taxon>
        <taxon>Pseudomonadota</taxon>
        <taxon>Alphaproteobacteria</taxon>
        <taxon>Sphingomonadales</taxon>
        <taxon>Sphingomonadaceae</taxon>
        <taxon>Novosphingobium</taxon>
    </lineage>
</organism>
<dbReference type="PIRSF" id="PIRSF005303">
    <property type="entry name" value="Thiam_monoph_kin"/>
    <property type="match status" value="1"/>
</dbReference>